<accession>Q1D4W3</accession>
<keyword evidence="3" id="KW-1185">Reference proteome</keyword>
<dbReference type="HOGENOM" id="CLU_3254458_0_0_7"/>
<name>Q1D4W3_MYXXD</name>
<evidence type="ECO:0000313" key="2">
    <source>
        <dbReference type="EMBL" id="ABF91971.1"/>
    </source>
</evidence>
<organism evidence="2 3">
    <name type="scientific">Myxococcus xanthus (strain DK1622)</name>
    <dbReference type="NCBI Taxonomy" id="246197"/>
    <lineage>
        <taxon>Bacteria</taxon>
        <taxon>Pseudomonadati</taxon>
        <taxon>Myxococcota</taxon>
        <taxon>Myxococcia</taxon>
        <taxon>Myxococcales</taxon>
        <taxon>Cystobacterineae</taxon>
        <taxon>Myxococcaceae</taxon>
        <taxon>Myxococcus</taxon>
    </lineage>
</organism>
<dbReference type="AlphaFoldDB" id="Q1D4W3"/>
<dbReference type="EnsemblBacteria" id="ABF91971">
    <property type="protein sequence ID" value="ABF91971"/>
    <property type="gene ID" value="MXAN_4135"/>
</dbReference>
<proteinExistence type="predicted"/>
<gene>
    <name evidence="2" type="ordered locus">MXAN_4135</name>
</gene>
<dbReference type="KEGG" id="mxa:MXAN_4135"/>
<dbReference type="EMBL" id="CP000113">
    <property type="protein sequence ID" value="ABF91971.1"/>
    <property type="molecule type" value="Genomic_DNA"/>
</dbReference>
<sequence length="42" mass="4551">MVFCRPAGPKESLRVIIEKLELSPHHRPRSRAGPSGAREGAG</sequence>
<evidence type="ECO:0000256" key="1">
    <source>
        <dbReference type="SAM" id="MobiDB-lite"/>
    </source>
</evidence>
<reference evidence="2 3" key="1">
    <citation type="journal article" date="2006" name="Proc. Natl. Acad. Sci. U.S.A.">
        <title>Evolution of sensory complexity recorded in a myxobacterial genome.</title>
        <authorList>
            <person name="Goldman B.S."/>
            <person name="Nierman W.C."/>
            <person name="Kaiser D."/>
            <person name="Slater S.C."/>
            <person name="Durkin A.S."/>
            <person name="Eisen J.A."/>
            <person name="Ronning C.M."/>
            <person name="Barbazuk W.B."/>
            <person name="Blanchard M."/>
            <person name="Field C."/>
            <person name="Halling C."/>
            <person name="Hinkle G."/>
            <person name="Iartchuk O."/>
            <person name="Kim H.S."/>
            <person name="Mackenzie C."/>
            <person name="Madupu R."/>
            <person name="Miller N."/>
            <person name="Shvartsbeyn A."/>
            <person name="Sullivan S.A."/>
            <person name="Vaudin M."/>
            <person name="Wiegand R."/>
            <person name="Kaplan H.B."/>
        </authorList>
    </citation>
    <scope>NUCLEOTIDE SEQUENCE [LARGE SCALE GENOMIC DNA]</scope>
    <source>
        <strain evidence="3">DK1622</strain>
    </source>
</reference>
<protein>
    <submittedName>
        <fullName evidence="2">Uncharacterized protein</fullName>
    </submittedName>
</protein>
<dbReference type="Proteomes" id="UP000002402">
    <property type="component" value="Chromosome"/>
</dbReference>
<evidence type="ECO:0000313" key="3">
    <source>
        <dbReference type="Proteomes" id="UP000002402"/>
    </source>
</evidence>
<feature type="region of interest" description="Disordered" evidence="1">
    <location>
        <begin position="22"/>
        <end position="42"/>
    </location>
</feature>